<keyword evidence="1" id="KW-1133">Transmembrane helix</keyword>
<proteinExistence type="predicted"/>
<keyword evidence="1" id="KW-0472">Membrane</keyword>
<evidence type="ECO:0000313" key="2">
    <source>
        <dbReference type="EMBL" id="SDU92834.1"/>
    </source>
</evidence>
<dbReference type="RefSeq" id="WP_092378420.1">
    <property type="nucleotide sequence ID" value="NZ_LT629797.1"/>
</dbReference>
<organism evidence="2 3">
    <name type="scientific">Pseudomonas sihuiensis</name>
    <dbReference type="NCBI Taxonomy" id="1274359"/>
    <lineage>
        <taxon>Bacteria</taxon>
        <taxon>Pseudomonadati</taxon>
        <taxon>Pseudomonadota</taxon>
        <taxon>Gammaproteobacteria</taxon>
        <taxon>Pseudomonadales</taxon>
        <taxon>Pseudomonadaceae</taxon>
        <taxon>Pseudomonas</taxon>
    </lineage>
</organism>
<keyword evidence="1" id="KW-0812">Transmembrane</keyword>
<name>A0A1H2MID9_9PSED</name>
<gene>
    <name evidence="2" type="ORF">SAMN05216363_3491</name>
</gene>
<dbReference type="EMBL" id="LT629797">
    <property type="protein sequence ID" value="SDU92834.1"/>
    <property type="molecule type" value="Genomic_DNA"/>
</dbReference>
<protein>
    <submittedName>
        <fullName evidence="2">Uncharacterized protein</fullName>
    </submittedName>
</protein>
<keyword evidence="3" id="KW-1185">Reference proteome</keyword>
<dbReference type="AlphaFoldDB" id="A0A1H2MID9"/>
<evidence type="ECO:0000256" key="1">
    <source>
        <dbReference type="SAM" id="Phobius"/>
    </source>
</evidence>
<evidence type="ECO:0000313" key="3">
    <source>
        <dbReference type="Proteomes" id="UP000198675"/>
    </source>
</evidence>
<sequence>MQHSERLDERHSTPPEDPRPRLRWRFVASVMLIAFLVGMMIGRVFDPPRLRIEDAEAWELGLQLWFNREPQAQAEHVDGALVYRYEDAYGRVREGQLKLPLGLVNWRVERDGRDLLLVLVSPRPLDGEWRGAQEDGRWRARLTLRPK</sequence>
<feature type="transmembrane region" description="Helical" evidence="1">
    <location>
        <begin position="22"/>
        <end position="41"/>
    </location>
</feature>
<dbReference type="Proteomes" id="UP000198675">
    <property type="component" value="Chromosome I"/>
</dbReference>
<reference evidence="3" key="1">
    <citation type="submission" date="2016-10" db="EMBL/GenBank/DDBJ databases">
        <authorList>
            <person name="Varghese N."/>
            <person name="Submissions S."/>
        </authorList>
    </citation>
    <scope>NUCLEOTIDE SEQUENCE [LARGE SCALE GENOMIC DNA]</scope>
    <source>
        <strain evidence="3">KCTC 32246</strain>
    </source>
</reference>
<accession>A0A1H2MID9</accession>